<comment type="caution">
    <text evidence="4">The sequence shown here is derived from an EMBL/GenBank/DDBJ whole genome shotgun (WGS) entry which is preliminary data.</text>
</comment>
<organism evidence="4 5">
    <name type="scientific">Kaistia hirudinis</name>
    <dbReference type="NCBI Taxonomy" id="1293440"/>
    <lineage>
        <taxon>Bacteria</taxon>
        <taxon>Pseudomonadati</taxon>
        <taxon>Pseudomonadota</taxon>
        <taxon>Alphaproteobacteria</taxon>
        <taxon>Hyphomicrobiales</taxon>
        <taxon>Kaistiaceae</taxon>
        <taxon>Kaistia</taxon>
    </lineage>
</organism>
<reference evidence="4 5" key="1">
    <citation type="submission" date="2020-08" db="EMBL/GenBank/DDBJ databases">
        <title>Genomic Encyclopedia of Type Strains, Phase IV (KMG-IV): sequencing the most valuable type-strain genomes for metagenomic binning, comparative biology and taxonomic classification.</title>
        <authorList>
            <person name="Goeker M."/>
        </authorList>
    </citation>
    <scope>NUCLEOTIDE SEQUENCE [LARGE SCALE GENOMIC DNA]</scope>
    <source>
        <strain evidence="4 5">DSM 25966</strain>
    </source>
</reference>
<evidence type="ECO:0000256" key="2">
    <source>
        <dbReference type="ARBA" id="ARBA00023235"/>
    </source>
</evidence>
<dbReference type="EC" id="5.4.99.5" evidence="1"/>
<keyword evidence="4" id="KW-0670">Pyruvate</keyword>
<dbReference type="Proteomes" id="UP000553963">
    <property type="component" value="Unassembled WGS sequence"/>
</dbReference>
<dbReference type="InterPro" id="IPR036263">
    <property type="entry name" value="Chorismate_II_sf"/>
</dbReference>
<evidence type="ECO:0000313" key="4">
    <source>
        <dbReference type="EMBL" id="MBB3929434.1"/>
    </source>
</evidence>
<dbReference type="GO" id="GO:0016829">
    <property type="term" value="F:lyase activity"/>
    <property type="evidence" value="ECO:0007669"/>
    <property type="project" value="UniProtKB-KW"/>
</dbReference>
<dbReference type="AlphaFoldDB" id="A0A840AJV9"/>
<dbReference type="GO" id="GO:0046417">
    <property type="term" value="P:chorismate metabolic process"/>
    <property type="evidence" value="ECO:0007669"/>
    <property type="project" value="InterPro"/>
</dbReference>
<sequence>MARAPEDCHSKQDIRVEIDRLDRELVEKLAERFAYVRRMAELKSDPSEALVPGRIGEVLDRVAATARAAGFDEELARELWARLIDWNVAFERDTIARRLGTD</sequence>
<evidence type="ECO:0000259" key="3">
    <source>
        <dbReference type="PROSITE" id="PS51168"/>
    </source>
</evidence>
<dbReference type="Gene3D" id="1.20.59.10">
    <property type="entry name" value="Chorismate mutase"/>
    <property type="match status" value="1"/>
</dbReference>
<proteinExistence type="predicted"/>
<dbReference type="SUPFAM" id="SSF48600">
    <property type="entry name" value="Chorismate mutase II"/>
    <property type="match status" value="1"/>
</dbReference>
<dbReference type="EMBL" id="JACIDS010000001">
    <property type="protein sequence ID" value="MBB3929434.1"/>
    <property type="molecule type" value="Genomic_DNA"/>
</dbReference>
<feature type="domain" description="Chorismate mutase" evidence="3">
    <location>
        <begin position="5"/>
        <end position="95"/>
    </location>
</feature>
<dbReference type="Pfam" id="PF01817">
    <property type="entry name" value="CM_2"/>
    <property type="match status" value="1"/>
</dbReference>
<dbReference type="GO" id="GO:0009697">
    <property type="term" value="P:salicylic acid biosynthetic process"/>
    <property type="evidence" value="ECO:0007669"/>
    <property type="project" value="TreeGrafter"/>
</dbReference>
<protein>
    <recommendedName>
        <fullName evidence="1">chorismate mutase</fullName>
        <ecNumber evidence="1">5.4.99.5</ecNumber>
    </recommendedName>
</protein>
<keyword evidence="5" id="KW-1185">Reference proteome</keyword>
<keyword evidence="2" id="KW-0413">Isomerase</keyword>
<dbReference type="SMART" id="SM00830">
    <property type="entry name" value="CM_2"/>
    <property type="match status" value="1"/>
</dbReference>
<dbReference type="InterPro" id="IPR002701">
    <property type="entry name" value="CM_II_prokaryot"/>
</dbReference>
<dbReference type="InterPro" id="IPR051331">
    <property type="entry name" value="Chorismate_mutase-related"/>
</dbReference>
<evidence type="ECO:0000256" key="1">
    <source>
        <dbReference type="ARBA" id="ARBA00012404"/>
    </source>
</evidence>
<dbReference type="PANTHER" id="PTHR38041:SF1">
    <property type="entry name" value="CHORISMATE MUTASE"/>
    <property type="match status" value="1"/>
</dbReference>
<dbReference type="RefSeq" id="WP_183397095.1">
    <property type="nucleotide sequence ID" value="NZ_JACIDS010000001.1"/>
</dbReference>
<gene>
    <name evidence="4" type="ORF">GGR25_000453</name>
</gene>
<dbReference type="InterPro" id="IPR036979">
    <property type="entry name" value="CM_dom_sf"/>
</dbReference>
<dbReference type="PANTHER" id="PTHR38041">
    <property type="entry name" value="CHORISMATE MUTASE"/>
    <property type="match status" value="1"/>
</dbReference>
<name>A0A840AJV9_9HYPH</name>
<evidence type="ECO:0000313" key="5">
    <source>
        <dbReference type="Proteomes" id="UP000553963"/>
    </source>
</evidence>
<dbReference type="GO" id="GO:0004106">
    <property type="term" value="F:chorismate mutase activity"/>
    <property type="evidence" value="ECO:0007669"/>
    <property type="project" value="UniProtKB-EC"/>
</dbReference>
<accession>A0A840AJV9</accession>
<keyword evidence="4" id="KW-0456">Lyase</keyword>
<dbReference type="PROSITE" id="PS51168">
    <property type="entry name" value="CHORISMATE_MUT_2"/>
    <property type="match status" value="1"/>
</dbReference>